<comment type="similarity">
    <text evidence="1">Belongs to the universal stress protein A family.</text>
</comment>
<dbReference type="InterPro" id="IPR006016">
    <property type="entry name" value="UspA"/>
</dbReference>
<dbReference type="PANTHER" id="PTHR46268">
    <property type="entry name" value="STRESS RESPONSE PROTEIN NHAX"/>
    <property type="match status" value="1"/>
</dbReference>
<evidence type="ECO:0000256" key="1">
    <source>
        <dbReference type="ARBA" id="ARBA00008791"/>
    </source>
</evidence>
<evidence type="ECO:0000259" key="2">
    <source>
        <dbReference type="Pfam" id="PF00582"/>
    </source>
</evidence>
<name>A0A0Q9ZQC4_9FLAO</name>
<dbReference type="CDD" id="cd00293">
    <property type="entry name" value="USP-like"/>
    <property type="match status" value="1"/>
</dbReference>
<sequence length="276" mass="31756">MKYILVPTDFSESANNASEFAIQMAKSLQFPIRFLHSVQTPVEWSKLNIQDEKKYPETKERINSAKDQLKIWEQKATEKGVDAEHSIIYNTGMDELVNYVKPENYELVIMGTHGAKGFEKIMGSNTQKLIRHSKVPVVAIKHKFDFNQLKSILIATDLKEESQKAFKKVYGILEKLRTKVELVYINTPYNFRETDQIDDMAAEFLAKTEIKELKLRCLNANNEARGIGMALNKLYPDLFTSITHQRTGFDTIFSPSITEEIINNYELPVVSINREI</sequence>
<reference evidence="3" key="1">
    <citation type="submission" date="2015-10" db="EMBL/GenBank/DDBJ databases">
        <title>Draft genome sequence of Salegentibacter mishustinae KCTC 12263.</title>
        <authorList>
            <person name="Lin W."/>
            <person name="Zheng Q."/>
        </authorList>
    </citation>
    <scope>NUCLEOTIDE SEQUENCE [LARGE SCALE GENOMIC DNA]</scope>
    <source>
        <strain evidence="3">KCTC 12263</strain>
    </source>
</reference>
<dbReference type="STRING" id="270918.APR42_02855"/>
<dbReference type="PRINTS" id="PR01438">
    <property type="entry name" value="UNVRSLSTRESS"/>
</dbReference>
<organism evidence="3 4">
    <name type="scientific">Salegentibacter mishustinae</name>
    <dbReference type="NCBI Taxonomy" id="270918"/>
    <lineage>
        <taxon>Bacteria</taxon>
        <taxon>Pseudomonadati</taxon>
        <taxon>Bacteroidota</taxon>
        <taxon>Flavobacteriia</taxon>
        <taxon>Flavobacteriales</taxon>
        <taxon>Flavobacteriaceae</taxon>
        <taxon>Salegentibacter</taxon>
    </lineage>
</organism>
<evidence type="ECO:0000313" key="4">
    <source>
        <dbReference type="Proteomes" id="UP000051643"/>
    </source>
</evidence>
<dbReference type="Gene3D" id="3.40.50.12370">
    <property type="match status" value="1"/>
</dbReference>
<dbReference type="InterPro" id="IPR006015">
    <property type="entry name" value="Universal_stress_UspA"/>
</dbReference>
<dbReference type="OrthoDB" id="9788959at2"/>
<gene>
    <name evidence="3" type="ORF">APR42_02855</name>
</gene>
<protein>
    <recommendedName>
        <fullName evidence="2">UspA domain-containing protein</fullName>
    </recommendedName>
</protein>
<comment type="caution">
    <text evidence="3">The sequence shown here is derived from an EMBL/GenBank/DDBJ whole genome shotgun (WGS) entry which is preliminary data.</text>
</comment>
<keyword evidence="4" id="KW-1185">Reference proteome</keyword>
<feature type="domain" description="UspA" evidence="2">
    <location>
        <begin position="2"/>
        <end position="141"/>
    </location>
</feature>
<dbReference type="AlphaFoldDB" id="A0A0Q9ZQC4"/>
<accession>A0A0Q9ZQC4</accession>
<dbReference type="Proteomes" id="UP000051643">
    <property type="component" value="Unassembled WGS sequence"/>
</dbReference>
<dbReference type="EMBL" id="LKTP01000001">
    <property type="protein sequence ID" value="KRG30819.1"/>
    <property type="molecule type" value="Genomic_DNA"/>
</dbReference>
<dbReference type="SUPFAM" id="SSF52402">
    <property type="entry name" value="Adenine nucleotide alpha hydrolases-like"/>
    <property type="match status" value="2"/>
</dbReference>
<dbReference type="Pfam" id="PF00582">
    <property type="entry name" value="Usp"/>
    <property type="match status" value="1"/>
</dbReference>
<dbReference type="RefSeq" id="WP_057480638.1">
    <property type="nucleotide sequence ID" value="NZ_BMWR01000002.1"/>
</dbReference>
<evidence type="ECO:0000313" key="3">
    <source>
        <dbReference type="EMBL" id="KRG30819.1"/>
    </source>
</evidence>
<dbReference type="PANTHER" id="PTHR46268:SF6">
    <property type="entry name" value="UNIVERSAL STRESS PROTEIN UP12"/>
    <property type="match status" value="1"/>
</dbReference>
<proteinExistence type="inferred from homology"/>